<name>A0A084Y0I6_9PROT</name>
<comment type="caution">
    <text evidence="1">The sequence shown here is derived from an EMBL/GenBank/DDBJ whole genome shotgun (WGS) entry which is preliminary data.</text>
</comment>
<dbReference type="Proteomes" id="UP000019812">
    <property type="component" value="Unassembled WGS sequence"/>
</dbReference>
<protein>
    <submittedName>
        <fullName evidence="1">Uncharacterized protein</fullName>
    </submittedName>
</protein>
<evidence type="ECO:0000313" key="2">
    <source>
        <dbReference type="Proteomes" id="UP000019812"/>
    </source>
</evidence>
<evidence type="ECO:0000313" key="1">
    <source>
        <dbReference type="EMBL" id="KFB68230.1"/>
    </source>
</evidence>
<sequence length="68" mass="7032">MVAIPNPLVALIGAMIRPKDWRVPIVTIRMPAAARVMAMTPGRLSERSMAGTCGEIGQAGIGSGSGEL</sequence>
<dbReference type="EMBL" id="JDSS02000021">
    <property type="protein sequence ID" value="KFB68230.1"/>
    <property type="molecule type" value="Genomic_DNA"/>
</dbReference>
<reference evidence="1 2" key="1">
    <citation type="submission" date="2014-07" db="EMBL/GenBank/DDBJ databases">
        <title>Expanding our view of genomic diversity in Candidatus Accumulibacter clades.</title>
        <authorList>
            <person name="Skennerton C.T."/>
            <person name="Barr J.J."/>
            <person name="Slater F.R."/>
            <person name="Bond P.L."/>
            <person name="Tyson G.W."/>
        </authorList>
    </citation>
    <scope>NUCLEOTIDE SEQUENCE [LARGE SCALE GENOMIC DNA]</scope>
    <source>
        <strain evidence="2">SK-01</strain>
    </source>
</reference>
<organism evidence="1 2">
    <name type="scientific">Candidatus Accumulibacter vicinus</name>
    <dbReference type="NCBI Taxonomy" id="2954382"/>
    <lineage>
        <taxon>Bacteria</taxon>
        <taxon>Pseudomonadati</taxon>
        <taxon>Pseudomonadota</taxon>
        <taxon>Betaproteobacteria</taxon>
        <taxon>Candidatus Accumulibacter</taxon>
    </lineage>
</organism>
<proteinExistence type="predicted"/>
<dbReference type="AlphaFoldDB" id="A0A084Y0I6"/>
<accession>A0A084Y0I6</accession>
<gene>
    <name evidence="1" type="ORF">CAPSK01_002083</name>
</gene>